<protein>
    <submittedName>
        <fullName evidence="9">Acyltransferase</fullName>
    </submittedName>
</protein>
<feature type="transmembrane region" description="Helical" evidence="7">
    <location>
        <begin position="184"/>
        <end position="202"/>
    </location>
</feature>
<dbReference type="Proteomes" id="UP000297855">
    <property type="component" value="Unassembled WGS sequence"/>
</dbReference>
<dbReference type="OrthoDB" id="321153at2"/>
<feature type="transmembrane region" description="Helical" evidence="7">
    <location>
        <begin position="280"/>
        <end position="298"/>
    </location>
</feature>
<proteinExistence type="inferred from homology"/>
<sequence length="384" mass="43690">MNSILSLGLEGLGLIFLAFLLLLFPGFRGLFERRAADKTHSSTKTRSAVVDFIRGVSISGIVAIHLSSYYRFFGPQEPFSDWALAVSNLSRFSVPAFLISSGIYLSYSSFSSYTKPKITGLILPYTMVFLIAAGLKYGLPPDSKTWLTSYAQGAIFAPYYFVPLMVQAYVLYPFLRSASNRIPWLALLLETLFLNVVSNHIFEYFDLGIKGWEPILLTHFLFFFTVGVLSSEKFKHPEEFEALLLPKTTDASGFWKFLTFSLTIYSLTVLVLTFRFSMEVSNHLIFYPLGMFLILFYWGRKIETAAPPPLPYRIFCALGRGSLGIFLLHPVLIHFFHAHNPFEPGWAQIPFYFATWILNLAIPWVVWEALSTALRRILKKGRQP</sequence>
<name>A0A4R9GSV5_9LEPT</name>
<dbReference type="InterPro" id="IPR002656">
    <property type="entry name" value="Acyl_transf_3_dom"/>
</dbReference>
<keyword evidence="9" id="KW-0808">Transferase</keyword>
<evidence type="ECO:0000256" key="6">
    <source>
        <dbReference type="ARBA" id="ARBA00023136"/>
    </source>
</evidence>
<evidence type="ECO:0000313" key="9">
    <source>
        <dbReference type="EMBL" id="TGK20163.1"/>
    </source>
</evidence>
<dbReference type="GO" id="GO:0009246">
    <property type="term" value="P:enterobacterial common antigen biosynthetic process"/>
    <property type="evidence" value="ECO:0007669"/>
    <property type="project" value="TreeGrafter"/>
</dbReference>
<feature type="transmembrane region" description="Helical" evidence="7">
    <location>
        <begin position="92"/>
        <end position="110"/>
    </location>
</feature>
<feature type="domain" description="Acyltransferase 3" evidence="8">
    <location>
        <begin position="50"/>
        <end position="367"/>
    </location>
</feature>
<feature type="transmembrane region" description="Helical" evidence="7">
    <location>
        <begin position="214"/>
        <end position="232"/>
    </location>
</feature>
<dbReference type="PANTHER" id="PTHR40074">
    <property type="entry name" value="O-ACETYLTRANSFERASE WECH"/>
    <property type="match status" value="1"/>
</dbReference>
<feature type="transmembrane region" description="Helical" evidence="7">
    <location>
        <begin position="122"/>
        <end position="139"/>
    </location>
</feature>
<feature type="transmembrane region" description="Helical" evidence="7">
    <location>
        <begin position="253"/>
        <end position="274"/>
    </location>
</feature>
<gene>
    <name evidence="9" type="ORF">EHO61_06605</name>
</gene>
<evidence type="ECO:0000313" key="10">
    <source>
        <dbReference type="Proteomes" id="UP000297855"/>
    </source>
</evidence>
<evidence type="ECO:0000256" key="1">
    <source>
        <dbReference type="ARBA" id="ARBA00004651"/>
    </source>
</evidence>
<dbReference type="GO" id="GO:0005886">
    <property type="term" value="C:plasma membrane"/>
    <property type="evidence" value="ECO:0007669"/>
    <property type="project" value="UniProtKB-SubCell"/>
</dbReference>
<keyword evidence="3" id="KW-1003">Cell membrane</keyword>
<evidence type="ECO:0000256" key="7">
    <source>
        <dbReference type="SAM" id="Phobius"/>
    </source>
</evidence>
<evidence type="ECO:0000256" key="4">
    <source>
        <dbReference type="ARBA" id="ARBA00022692"/>
    </source>
</evidence>
<dbReference type="AlphaFoldDB" id="A0A4R9GSV5"/>
<evidence type="ECO:0000256" key="5">
    <source>
        <dbReference type="ARBA" id="ARBA00022989"/>
    </source>
</evidence>
<reference evidence="9" key="1">
    <citation type="journal article" date="2019" name="PLoS Negl. Trop. Dis.">
        <title>Revisiting the worldwide diversity of Leptospira species in the environment.</title>
        <authorList>
            <person name="Vincent A.T."/>
            <person name="Schiettekatte O."/>
            <person name="Bourhy P."/>
            <person name="Veyrier F.J."/>
            <person name="Picardeau M."/>
        </authorList>
    </citation>
    <scope>NUCLEOTIDE SEQUENCE [LARGE SCALE GENOMIC DNA]</scope>
    <source>
        <strain evidence="9">SCS5</strain>
    </source>
</reference>
<comment type="subcellular location">
    <subcellularLocation>
        <location evidence="1">Cell membrane</location>
        <topology evidence="1">Multi-pass membrane protein</topology>
    </subcellularLocation>
</comment>
<evidence type="ECO:0000256" key="2">
    <source>
        <dbReference type="ARBA" id="ARBA00007400"/>
    </source>
</evidence>
<keyword evidence="6 7" id="KW-0472">Membrane</keyword>
<keyword evidence="9" id="KW-0012">Acyltransferase</keyword>
<dbReference type="Pfam" id="PF01757">
    <property type="entry name" value="Acyl_transf_3"/>
    <property type="match status" value="1"/>
</dbReference>
<keyword evidence="5 7" id="KW-1133">Transmembrane helix</keyword>
<evidence type="ECO:0000256" key="3">
    <source>
        <dbReference type="ARBA" id="ARBA00022475"/>
    </source>
</evidence>
<keyword evidence="4 7" id="KW-0812">Transmembrane</keyword>
<feature type="transmembrane region" description="Helical" evidence="7">
    <location>
        <begin position="12"/>
        <end position="31"/>
    </location>
</feature>
<feature type="transmembrane region" description="Helical" evidence="7">
    <location>
        <begin position="52"/>
        <end position="72"/>
    </location>
</feature>
<dbReference type="GO" id="GO:0016413">
    <property type="term" value="F:O-acetyltransferase activity"/>
    <property type="evidence" value="ECO:0007669"/>
    <property type="project" value="TreeGrafter"/>
</dbReference>
<organism evidence="9 10">
    <name type="scientific">Leptospira fluminis</name>
    <dbReference type="NCBI Taxonomy" id="2484979"/>
    <lineage>
        <taxon>Bacteria</taxon>
        <taxon>Pseudomonadati</taxon>
        <taxon>Spirochaetota</taxon>
        <taxon>Spirochaetia</taxon>
        <taxon>Leptospirales</taxon>
        <taxon>Leptospiraceae</taxon>
        <taxon>Leptospira</taxon>
    </lineage>
</organism>
<feature type="transmembrane region" description="Helical" evidence="7">
    <location>
        <begin position="349"/>
        <end position="370"/>
    </location>
</feature>
<evidence type="ECO:0000259" key="8">
    <source>
        <dbReference type="Pfam" id="PF01757"/>
    </source>
</evidence>
<feature type="transmembrane region" description="Helical" evidence="7">
    <location>
        <begin position="310"/>
        <end position="337"/>
    </location>
</feature>
<dbReference type="EMBL" id="RQEV01000007">
    <property type="protein sequence ID" value="TGK20163.1"/>
    <property type="molecule type" value="Genomic_DNA"/>
</dbReference>
<comment type="caution">
    <text evidence="9">The sequence shown here is derived from an EMBL/GenBank/DDBJ whole genome shotgun (WGS) entry which is preliminary data.</text>
</comment>
<feature type="transmembrane region" description="Helical" evidence="7">
    <location>
        <begin position="151"/>
        <end position="172"/>
    </location>
</feature>
<dbReference type="PANTHER" id="PTHR40074:SF2">
    <property type="entry name" value="O-ACETYLTRANSFERASE WECH"/>
    <property type="match status" value="1"/>
</dbReference>
<keyword evidence="10" id="KW-1185">Reference proteome</keyword>
<dbReference type="RefSeq" id="WP_135812826.1">
    <property type="nucleotide sequence ID" value="NZ_RQEV01000007.1"/>
</dbReference>
<comment type="similarity">
    <text evidence="2">Belongs to the acyltransferase 3 family.</text>
</comment>
<accession>A0A4R9GSV5</accession>